<dbReference type="EMBL" id="JAPDRQ010000031">
    <property type="protein sequence ID" value="KAJ9660400.1"/>
    <property type="molecule type" value="Genomic_DNA"/>
</dbReference>
<dbReference type="Proteomes" id="UP001172386">
    <property type="component" value="Unassembled WGS sequence"/>
</dbReference>
<proteinExistence type="predicted"/>
<evidence type="ECO:0000313" key="1">
    <source>
        <dbReference type="EMBL" id="KAJ9660400.1"/>
    </source>
</evidence>
<sequence>MLTGAGTSASRLGSPDLGLITLSEMHANASILASLDRSVPLIADADTGFGGPLSVARTVTAYIDSNVAAIHLEDQVVNKRCGHLQSKQLVSGEEFVTRIRAACMARDAAGRDIVIIARTDSLQSLGLDAAIDRLQSAVKAGADVAFLEGILTEEQGKRVCAQLAPTPCLINIVAGGVTPILSAQQASDLGFKIMIWPIMALTAVYNSVQSVMKELKETGLVAADTNGSGGIRDIFNACGMRECADFDARAGGSALGRL</sequence>
<organism evidence="1 2">
    <name type="scientific">Neophaeococcomyces mojaviensis</name>
    <dbReference type="NCBI Taxonomy" id="3383035"/>
    <lineage>
        <taxon>Eukaryota</taxon>
        <taxon>Fungi</taxon>
        <taxon>Dikarya</taxon>
        <taxon>Ascomycota</taxon>
        <taxon>Pezizomycotina</taxon>
        <taxon>Eurotiomycetes</taxon>
        <taxon>Chaetothyriomycetidae</taxon>
        <taxon>Chaetothyriales</taxon>
        <taxon>Chaetothyriales incertae sedis</taxon>
        <taxon>Neophaeococcomyces</taxon>
    </lineage>
</organism>
<evidence type="ECO:0000313" key="2">
    <source>
        <dbReference type="Proteomes" id="UP001172386"/>
    </source>
</evidence>
<accession>A0ACC3AE96</accession>
<protein>
    <submittedName>
        <fullName evidence="1">Uncharacterized protein</fullName>
    </submittedName>
</protein>
<gene>
    <name evidence="1" type="ORF">H2198_002518</name>
</gene>
<comment type="caution">
    <text evidence="1">The sequence shown here is derived from an EMBL/GenBank/DDBJ whole genome shotgun (WGS) entry which is preliminary data.</text>
</comment>
<reference evidence="1" key="1">
    <citation type="submission" date="2022-10" db="EMBL/GenBank/DDBJ databases">
        <title>Culturing micro-colonial fungi from biological soil crusts in the Mojave desert and describing Neophaeococcomyces mojavensis, and introducing the new genera and species Taxawa tesnikishii.</title>
        <authorList>
            <person name="Kurbessoian T."/>
            <person name="Stajich J.E."/>
        </authorList>
    </citation>
    <scope>NUCLEOTIDE SEQUENCE</scope>
    <source>
        <strain evidence="1">JES_112</strain>
    </source>
</reference>
<name>A0ACC3AE96_9EURO</name>
<keyword evidence="2" id="KW-1185">Reference proteome</keyword>